<comment type="caution">
    <text evidence="17">The sequence shown here is derived from an EMBL/GenBank/DDBJ whole genome shotgun (WGS) entry which is preliminary data.</text>
</comment>
<evidence type="ECO:0000256" key="1">
    <source>
        <dbReference type="ARBA" id="ARBA00004127"/>
    </source>
</evidence>
<keyword evidence="6 14" id="KW-0547">Nucleotide-binding</keyword>
<proteinExistence type="inferred from homology"/>
<evidence type="ECO:0000256" key="15">
    <source>
        <dbReference type="SAM" id="MobiDB-lite"/>
    </source>
</evidence>
<keyword evidence="18" id="KW-1185">Reference proteome</keyword>
<evidence type="ECO:0000256" key="8">
    <source>
        <dbReference type="ARBA" id="ARBA00022840"/>
    </source>
</evidence>
<comment type="subcellular location">
    <subcellularLocation>
        <location evidence="1">Endomembrane system</location>
        <topology evidence="1">Multi-pass membrane protein</topology>
    </subcellularLocation>
    <subcellularLocation>
        <location evidence="14">Membrane</location>
        <topology evidence="14">Multi-pass membrane protein</topology>
    </subcellularLocation>
</comment>
<dbReference type="FunFam" id="3.40.50.1000:FF:000028">
    <property type="entry name" value="Calcium-transporting P-type ATPase, putative"/>
    <property type="match status" value="1"/>
</dbReference>
<keyword evidence="3" id="KW-0597">Phosphoprotein</keyword>
<feature type="transmembrane region" description="Helical" evidence="14">
    <location>
        <begin position="272"/>
        <end position="291"/>
    </location>
</feature>
<keyword evidence="2 14" id="KW-0813">Transport</keyword>
<dbReference type="InterPro" id="IPR006413">
    <property type="entry name" value="P-type_ATPase_IIA_PMR1"/>
</dbReference>
<evidence type="ECO:0000256" key="5">
    <source>
        <dbReference type="ARBA" id="ARBA00022692"/>
    </source>
</evidence>
<feature type="transmembrane region" description="Helical" evidence="14">
    <location>
        <begin position="81"/>
        <end position="99"/>
    </location>
</feature>
<comment type="similarity">
    <text evidence="13 14">Belongs to the cation transport ATPase (P-type) (TC 3.A.3) family.</text>
</comment>
<evidence type="ECO:0000313" key="17">
    <source>
        <dbReference type="EMBL" id="KAJ3176591.1"/>
    </source>
</evidence>
<keyword evidence="10 14" id="KW-1133">Transmembrane helix</keyword>
<dbReference type="PRINTS" id="PR00119">
    <property type="entry name" value="CATATPASE"/>
</dbReference>
<dbReference type="Gene3D" id="2.70.150.10">
    <property type="entry name" value="Calcium-transporting ATPase, cytoplasmic transduction domain A"/>
    <property type="match status" value="1"/>
</dbReference>
<dbReference type="SUPFAM" id="SSF81665">
    <property type="entry name" value="Calcium ATPase, transmembrane domain M"/>
    <property type="match status" value="1"/>
</dbReference>
<dbReference type="InterPro" id="IPR008250">
    <property type="entry name" value="ATPase_P-typ_transduc_dom_A_sf"/>
</dbReference>
<dbReference type="SMART" id="SM00831">
    <property type="entry name" value="Cation_ATPase_N"/>
    <property type="match status" value="1"/>
</dbReference>
<dbReference type="GO" id="GO:0012505">
    <property type="term" value="C:endomembrane system"/>
    <property type="evidence" value="ECO:0007669"/>
    <property type="project" value="UniProtKB-SubCell"/>
</dbReference>
<evidence type="ECO:0000256" key="4">
    <source>
        <dbReference type="ARBA" id="ARBA00022568"/>
    </source>
</evidence>
<dbReference type="PANTHER" id="PTHR42861">
    <property type="entry name" value="CALCIUM-TRANSPORTING ATPASE"/>
    <property type="match status" value="1"/>
</dbReference>
<dbReference type="InterPro" id="IPR023299">
    <property type="entry name" value="ATPase_P-typ_cyto_dom_N"/>
</dbReference>
<gene>
    <name evidence="17" type="primary">PMR1</name>
    <name evidence="17" type="ORF">HDU87_004919</name>
</gene>
<comment type="caution">
    <text evidence="14">Lacks conserved residue(s) required for the propagation of feature annotation.</text>
</comment>
<feature type="domain" description="Cation-transporting P-type ATPase N-terminal" evidence="16">
    <location>
        <begin position="27"/>
        <end position="101"/>
    </location>
</feature>
<dbReference type="InterPro" id="IPR001757">
    <property type="entry name" value="P_typ_ATPase"/>
</dbReference>
<dbReference type="Gene3D" id="3.40.50.1000">
    <property type="entry name" value="HAD superfamily/HAD-like"/>
    <property type="match status" value="1"/>
</dbReference>
<accession>A0AAD5THE2</accession>
<evidence type="ECO:0000256" key="2">
    <source>
        <dbReference type="ARBA" id="ARBA00022448"/>
    </source>
</evidence>
<dbReference type="SFLD" id="SFLDG00002">
    <property type="entry name" value="C1.7:_P-type_atpase_like"/>
    <property type="match status" value="1"/>
</dbReference>
<evidence type="ECO:0000256" key="10">
    <source>
        <dbReference type="ARBA" id="ARBA00022989"/>
    </source>
</evidence>
<sequence length="1368" mass="148887">MSLPFSQPSTPVPLTPLTQASTSPSARFATLSLQDALAHLRTNLDTGLSSQDAIYRRNEHGYNELVTDDAETMWSKFAEQFKNPLILLLFASAGVSLLLGEIDDAISIALAIIIVVTVAFVQEYRSEQSLEALNKLVPHYCHVTRDGVLATLLATELVPGDVVRFSTGDRIPADVRLAASHDLHLDESSLTGETEPCGKHHDAIERRSQDLPLAERNNIAFMGTLVRNGHGSGIVVGTGKHTEFGHVFYMMKEVEVRKTPLQLKMDHLGKQLSLGSFVIIALITLIGILQGRHWLEMFTIGVSLAVAAIPEGLPIVVTVTLALGVLRMADRHAIVKKLPSVEALGSVTVICADKTGTLTMNKMTVKKLYTLAQQRVVDVDDPTDPETMRLPASTMLMRVGNLCNNAHVDESGHTVGQPTEIAFLELRNRLGLPDERAQQTKVSEQPFNSERKWMSVEYRARTPSTPPSPRHARVATISRSSTPTPAASLFYVKGAPEPVLERCRRYYVRQGDERPLDPSARATVDSVARQIANEGLRILALAYGPSTADLTFVGFVGMYDPPRPGVQDVIATLTRGGVRVMMITGDSEGTATSIAQQLGIPLNPGSNRDVMSGPALESLSERELEEHIAGVSVFYRATPRHKMTIIKALQSRGDIVAMTGDGVNDAPALRLSDIGISMGKSGTDVAKEAADMILVNDDFSTVLYAIEEGKSIFYNIQNFLRFQLSTSLAALSLIAIATFLKMPNPLNAMQILWINIICDGPVAQSLGVEPVDPEIMKRPPRAANEPIITRPFILRVLGSASTVVLGTIVTYAREIGKHADSWEPGSPDAKRGTTMTFTVFVLFSLFNAQTCRSQNRSIITSVGLFTNRMLNYATAACVIFQIAVVHWTPLQSIFQTADLDFGDWMFMAIVGFGVVLVDEASKWVSLVNHYDIDWSSLGTKAPPRYHPRSAGTHYRARRANEAANTTVTLVFTCTVDDVSSTVTADAIAAAPDLPSTSDSTCEKAHATFLRAISRIASVVYLKEPITISATFGSFCANPIPATQAACRATQGTLGSAGPAGWHEWNATAAAQLGLDANYLYPTALARQHAPQDLVDTQYDIAASFNSEPLWWFPTLEDPIGDPNSAGMDAEKQWATQWGNRTDPPLDLRGTMYDFEQIVLHELLHGLGFISSWYPYLDNESILPAATLVDGAGTVVGLSKPYLFNKWMANVATRTWMREYEAQILAHGRDISDGISNGSISTTSGSWEEAFQQTEGYAIAVDLYSSAATNPGAVAFYYPRLRQTRDPTAPPLELRYSVLFTPRTYEPGSTFSHSDASTYKGTRNFLMRPYGTAGVGLDGVIPRGEPIDEVVQGALGALGYATSMFVVEN</sequence>
<dbReference type="Proteomes" id="UP001212152">
    <property type="component" value="Unassembled WGS sequence"/>
</dbReference>
<keyword evidence="11 14" id="KW-0406">Ion transport</keyword>
<comment type="catalytic activity">
    <reaction evidence="14">
        <text>Ca(2+)(in) + ATP + H2O = Ca(2+)(out) + ADP + phosphate + H(+)</text>
        <dbReference type="Rhea" id="RHEA:18105"/>
        <dbReference type="ChEBI" id="CHEBI:15377"/>
        <dbReference type="ChEBI" id="CHEBI:15378"/>
        <dbReference type="ChEBI" id="CHEBI:29108"/>
        <dbReference type="ChEBI" id="CHEBI:30616"/>
        <dbReference type="ChEBI" id="CHEBI:43474"/>
        <dbReference type="ChEBI" id="CHEBI:456216"/>
        <dbReference type="EC" id="7.2.2.10"/>
    </reaction>
</comment>
<feature type="transmembrane region" description="Helical" evidence="14">
    <location>
        <begin position="105"/>
        <end position="121"/>
    </location>
</feature>
<dbReference type="InterPro" id="IPR059000">
    <property type="entry name" value="ATPase_P-type_domA"/>
</dbReference>
<keyword evidence="4 14" id="KW-0109">Calcium transport</keyword>
<feature type="transmembrane region" description="Helical" evidence="14">
    <location>
        <begin position="297"/>
        <end position="326"/>
    </location>
</feature>
<dbReference type="InterPro" id="IPR023214">
    <property type="entry name" value="HAD_sf"/>
</dbReference>
<evidence type="ECO:0000256" key="7">
    <source>
        <dbReference type="ARBA" id="ARBA00022837"/>
    </source>
</evidence>
<evidence type="ECO:0000256" key="6">
    <source>
        <dbReference type="ARBA" id="ARBA00022741"/>
    </source>
</evidence>
<feature type="transmembrane region" description="Helical" evidence="14">
    <location>
        <begin position="719"/>
        <end position="740"/>
    </location>
</feature>
<feature type="region of interest" description="Disordered" evidence="15">
    <location>
        <begin position="1"/>
        <end position="20"/>
    </location>
</feature>
<dbReference type="InterPro" id="IPR036412">
    <property type="entry name" value="HAD-like_sf"/>
</dbReference>
<evidence type="ECO:0000256" key="3">
    <source>
        <dbReference type="ARBA" id="ARBA00022553"/>
    </source>
</evidence>
<dbReference type="NCBIfam" id="TIGR01494">
    <property type="entry name" value="ATPase_P-type"/>
    <property type="match status" value="2"/>
</dbReference>
<dbReference type="Pfam" id="PF13246">
    <property type="entry name" value="Cation_ATPase"/>
    <property type="match status" value="1"/>
</dbReference>
<keyword evidence="5 14" id="KW-0812">Transmembrane</keyword>
<evidence type="ECO:0000259" key="16">
    <source>
        <dbReference type="SMART" id="SM00831"/>
    </source>
</evidence>
<dbReference type="Gene3D" id="3.40.1110.10">
    <property type="entry name" value="Calcium-transporting ATPase, cytoplasmic domain N"/>
    <property type="match status" value="1"/>
</dbReference>
<dbReference type="Pfam" id="PF00690">
    <property type="entry name" value="Cation_ATPase_N"/>
    <property type="match status" value="1"/>
</dbReference>
<dbReference type="PROSITE" id="PS00154">
    <property type="entry name" value="ATPASE_E1_E2"/>
    <property type="match status" value="1"/>
</dbReference>
<organism evidence="17 18">
    <name type="scientific">Geranomyces variabilis</name>
    <dbReference type="NCBI Taxonomy" id="109894"/>
    <lineage>
        <taxon>Eukaryota</taxon>
        <taxon>Fungi</taxon>
        <taxon>Fungi incertae sedis</taxon>
        <taxon>Chytridiomycota</taxon>
        <taxon>Chytridiomycota incertae sedis</taxon>
        <taxon>Chytridiomycetes</taxon>
        <taxon>Spizellomycetales</taxon>
        <taxon>Powellomycetaceae</taxon>
        <taxon>Geranomyces</taxon>
    </lineage>
</organism>
<dbReference type="Pfam" id="PF00122">
    <property type="entry name" value="E1-E2_ATPase"/>
    <property type="match status" value="1"/>
</dbReference>
<dbReference type="PRINTS" id="PR00120">
    <property type="entry name" value="HATPASE"/>
</dbReference>
<dbReference type="InterPro" id="IPR023298">
    <property type="entry name" value="ATPase_P-typ_TM_dom_sf"/>
</dbReference>
<protein>
    <recommendedName>
        <fullName evidence="14">Calcium-transporting ATPase</fullName>
        <ecNumber evidence="14">7.2.2.10</ecNumber>
    </recommendedName>
</protein>
<evidence type="ECO:0000256" key="11">
    <source>
        <dbReference type="ARBA" id="ARBA00023065"/>
    </source>
</evidence>
<comment type="function">
    <text evidence="14">Catalyzes the hydrolysis of ATP coupled with the transport of calcium.</text>
</comment>
<dbReference type="GO" id="GO:0016887">
    <property type="term" value="F:ATP hydrolysis activity"/>
    <property type="evidence" value="ECO:0007669"/>
    <property type="project" value="InterPro"/>
</dbReference>
<dbReference type="EMBL" id="JADGJQ010000039">
    <property type="protein sequence ID" value="KAJ3176591.1"/>
    <property type="molecule type" value="Genomic_DNA"/>
</dbReference>
<dbReference type="InterPro" id="IPR044492">
    <property type="entry name" value="P_typ_ATPase_HD_dom"/>
</dbReference>
<dbReference type="SFLD" id="SFLDS00003">
    <property type="entry name" value="Haloacid_Dehalogenase"/>
    <property type="match status" value="1"/>
</dbReference>
<dbReference type="FunFam" id="2.70.150.10:FF:000008">
    <property type="entry name" value="Calcium-transporting ATPase"/>
    <property type="match status" value="1"/>
</dbReference>
<dbReference type="SFLD" id="SFLDF00027">
    <property type="entry name" value="p-type_atpase"/>
    <property type="match status" value="1"/>
</dbReference>
<reference evidence="17" key="1">
    <citation type="submission" date="2020-05" db="EMBL/GenBank/DDBJ databases">
        <title>Phylogenomic resolution of chytrid fungi.</title>
        <authorList>
            <person name="Stajich J.E."/>
            <person name="Amses K."/>
            <person name="Simmons R."/>
            <person name="Seto K."/>
            <person name="Myers J."/>
            <person name="Bonds A."/>
            <person name="Quandt C.A."/>
            <person name="Barry K."/>
            <person name="Liu P."/>
            <person name="Grigoriev I."/>
            <person name="Longcore J.E."/>
            <person name="James T.Y."/>
        </authorList>
    </citation>
    <scope>NUCLEOTIDE SEQUENCE</scope>
    <source>
        <strain evidence="17">JEL0379</strain>
    </source>
</reference>
<dbReference type="GO" id="GO:0005388">
    <property type="term" value="F:P-type calcium transporter activity"/>
    <property type="evidence" value="ECO:0007669"/>
    <property type="project" value="UniProtKB-EC"/>
</dbReference>
<dbReference type="InterPro" id="IPR004014">
    <property type="entry name" value="ATPase_P-typ_cation-transptr_N"/>
</dbReference>
<dbReference type="Gene3D" id="1.20.1110.10">
    <property type="entry name" value="Calcium-transporting ATPase, transmembrane domain"/>
    <property type="match status" value="1"/>
</dbReference>
<dbReference type="EC" id="7.2.2.10" evidence="14"/>
<name>A0AAD5THE2_9FUNG</name>
<evidence type="ECO:0000256" key="12">
    <source>
        <dbReference type="ARBA" id="ARBA00023136"/>
    </source>
</evidence>
<dbReference type="Pfam" id="PF00689">
    <property type="entry name" value="Cation_ATPase_C"/>
    <property type="match status" value="1"/>
</dbReference>
<dbReference type="InterPro" id="IPR018303">
    <property type="entry name" value="ATPase_P-typ_P_site"/>
</dbReference>
<dbReference type="GO" id="GO:0005524">
    <property type="term" value="F:ATP binding"/>
    <property type="evidence" value="ECO:0007669"/>
    <property type="project" value="UniProtKB-KW"/>
</dbReference>
<evidence type="ECO:0000313" key="18">
    <source>
        <dbReference type="Proteomes" id="UP001212152"/>
    </source>
</evidence>
<evidence type="ECO:0000256" key="13">
    <source>
        <dbReference type="ARBA" id="ARBA00038148"/>
    </source>
</evidence>
<dbReference type="InterPro" id="IPR006068">
    <property type="entry name" value="ATPase_P-typ_cation-transptr_C"/>
</dbReference>
<evidence type="ECO:0000256" key="9">
    <source>
        <dbReference type="ARBA" id="ARBA00022967"/>
    </source>
</evidence>
<dbReference type="GO" id="GO:0016020">
    <property type="term" value="C:membrane"/>
    <property type="evidence" value="ECO:0007669"/>
    <property type="project" value="UniProtKB-SubCell"/>
</dbReference>
<evidence type="ECO:0000256" key="14">
    <source>
        <dbReference type="RuleBase" id="RU361146"/>
    </source>
</evidence>
<keyword evidence="7 14" id="KW-0106">Calcium</keyword>
<dbReference type="SUPFAM" id="SSF81653">
    <property type="entry name" value="Calcium ATPase, transduction domain A"/>
    <property type="match status" value="1"/>
</dbReference>
<dbReference type="SUPFAM" id="SSF56784">
    <property type="entry name" value="HAD-like"/>
    <property type="match status" value="1"/>
</dbReference>
<keyword evidence="8 14" id="KW-0067">ATP-binding</keyword>
<keyword evidence="12 14" id="KW-0472">Membrane</keyword>
<keyword evidence="9" id="KW-1278">Translocase</keyword>
<dbReference type="NCBIfam" id="TIGR01522">
    <property type="entry name" value="ATPase-IIA2_Ca"/>
    <property type="match status" value="1"/>
</dbReference>
<dbReference type="SUPFAM" id="SSF81660">
    <property type="entry name" value="Metal cation-transporting ATPase, ATP-binding domain N"/>
    <property type="match status" value="1"/>
</dbReference>